<accession>A0A1I3HU88</accession>
<evidence type="ECO:0000313" key="6">
    <source>
        <dbReference type="Proteomes" id="UP000182737"/>
    </source>
</evidence>
<evidence type="ECO:0000256" key="1">
    <source>
        <dbReference type="ARBA" id="ARBA00010923"/>
    </source>
</evidence>
<dbReference type="Pfam" id="PF01420">
    <property type="entry name" value="Methylase_S"/>
    <property type="match status" value="2"/>
</dbReference>
<keyword evidence="2" id="KW-0680">Restriction system</keyword>
<evidence type="ECO:0000256" key="3">
    <source>
        <dbReference type="ARBA" id="ARBA00023125"/>
    </source>
</evidence>
<dbReference type="OrthoDB" id="9811611at2"/>
<feature type="domain" description="Type I restriction modification DNA specificity" evidence="4">
    <location>
        <begin position="3"/>
        <end position="172"/>
    </location>
</feature>
<dbReference type="Gene3D" id="3.90.220.20">
    <property type="entry name" value="DNA methylase specificity domains"/>
    <property type="match status" value="2"/>
</dbReference>
<keyword evidence="6" id="KW-1185">Reference proteome</keyword>
<dbReference type="GO" id="GO:0009307">
    <property type="term" value="P:DNA restriction-modification system"/>
    <property type="evidence" value="ECO:0007669"/>
    <property type="project" value="UniProtKB-KW"/>
</dbReference>
<dbReference type="SUPFAM" id="SSF116734">
    <property type="entry name" value="DNA methylase specificity domain"/>
    <property type="match status" value="2"/>
</dbReference>
<comment type="similarity">
    <text evidence="1">Belongs to the type-I restriction system S methylase family.</text>
</comment>
<name>A0A1I3HU88_9SPIR</name>
<dbReference type="AlphaFoldDB" id="A0A1I3HU88"/>
<dbReference type="CDD" id="cd17524">
    <property type="entry name" value="RMtype1_S_EcoUTORF5051P-TRD2-CR2_like"/>
    <property type="match status" value="1"/>
</dbReference>
<dbReference type="PANTHER" id="PTHR43140">
    <property type="entry name" value="TYPE-1 RESTRICTION ENZYME ECOKI SPECIFICITY PROTEIN"/>
    <property type="match status" value="1"/>
</dbReference>
<proteinExistence type="inferred from homology"/>
<evidence type="ECO:0000259" key="4">
    <source>
        <dbReference type="Pfam" id="PF01420"/>
    </source>
</evidence>
<evidence type="ECO:0000256" key="2">
    <source>
        <dbReference type="ARBA" id="ARBA00022747"/>
    </source>
</evidence>
<dbReference type="PANTHER" id="PTHR43140:SF1">
    <property type="entry name" value="TYPE I RESTRICTION ENZYME ECOKI SPECIFICITY SUBUNIT"/>
    <property type="match status" value="1"/>
</dbReference>
<dbReference type="CDD" id="cd17521">
    <property type="entry name" value="RMtype1_S_Sau13435ORF2165P_TRD2-CR2_like"/>
    <property type="match status" value="1"/>
</dbReference>
<dbReference type="RefSeq" id="WP_074929653.1">
    <property type="nucleotide sequence ID" value="NZ_FORI01000001.1"/>
</dbReference>
<organism evidence="5 6">
    <name type="scientific">Treponema bryantii</name>
    <dbReference type="NCBI Taxonomy" id="163"/>
    <lineage>
        <taxon>Bacteria</taxon>
        <taxon>Pseudomonadati</taxon>
        <taxon>Spirochaetota</taxon>
        <taxon>Spirochaetia</taxon>
        <taxon>Spirochaetales</taxon>
        <taxon>Treponemataceae</taxon>
        <taxon>Treponema</taxon>
    </lineage>
</organism>
<dbReference type="EMBL" id="FORI01000001">
    <property type="protein sequence ID" value="SFI39336.1"/>
    <property type="molecule type" value="Genomic_DNA"/>
</dbReference>
<feature type="domain" description="Type I restriction modification DNA specificity" evidence="4">
    <location>
        <begin position="198"/>
        <end position="364"/>
    </location>
</feature>
<sequence>MKKDWTIKKLGELSTEKMSYGTSAPSCDYDGLVRYIRITDINDDGTLNEDYVSPKSYEEKHVLKDGDIVFARTGATVGKTYCYHSSNEKYVYAGYLIRLRPDKTIVNPDYLYYTTKSKEYLDFIKNSQAVAAQPNVNAEKYSNFEIPLPPLEEQKRIVAVLDKKFAQIETLKTAAEKNLQNTKQLFQSELEKAFSNTSWEKKRLGDLCESFEYGTSKKSSPNGKVPVLRMGNIQNRELDFTDLVYTNDEIEIEKFMLHKGDVLFNRTNSPEWVGKTAVFNEDFPAIFAGYIIRINYDRKRIDPYFLNYWLNSDSTMKYGFSIMTSSVHQANISGSKLAEYLFPLPPLEEQKHIVVHLDSLSEKVHQLKEIYTKQLADCDELKQSLLQKAFEGEL</sequence>
<reference evidence="6" key="1">
    <citation type="submission" date="2016-10" db="EMBL/GenBank/DDBJ databases">
        <authorList>
            <person name="Varghese N."/>
            <person name="Submissions S."/>
        </authorList>
    </citation>
    <scope>NUCLEOTIDE SEQUENCE [LARGE SCALE GENOMIC DNA]</scope>
    <source>
        <strain evidence="6">XBD1002</strain>
    </source>
</reference>
<dbReference type="InterPro" id="IPR051212">
    <property type="entry name" value="Type-I_RE_S_subunit"/>
</dbReference>
<dbReference type="GO" id="GO:0003677">
    <property type="term" value="F:DNA binding"/>
    <property type="evidence" value="ECO:0007669"/>
    <property type="project" value="UniProtKB-KW"/>
</dbReference>
<dbReference type="InterPro" id="IPR000055">
    <property type="entry name" value="Restrct_endonuc_typeI_TRD"/>
</dbReference>
<dbReference type="Proteomes" id="UP000182737">
    <property type="component" value="Unassembled WGS sequence"/>
</dbReference>
<protein>
    <submittedName>
        <fullName evidence="5">Type I restriction enzyme, S subunit</fullName>
    </submittedName>
</protein>
<keyword evidence="3" id="KW-0238">DNA-binding</keyword>
<evidence type="ECO:0000313" key="5">
    <source>
        <dbReference type="EMBL" id="SFI39336.1"/>
    </source>
</evidence>
<dbReference type="InterPro" id="IPR044946">
    <property type="entry name" value="Restrct_endonuc_typeI_TRD_sf"/>
</dbReference>
<gene>
    <name evidence="5" type="ORF">SAMN04487775_10186</name>
</gene>